<keyword evidence="1" id="KW-0808">Transferase</keyword>
<dbReference type="Pfam" id="PF00494">
    <property type="entry name" value="SQS_PSY"/>
    <property type="match status" value="1"/>
</dbReference>
<proteinExistence type="predicted"/>
<gene>
    <name evidence="1" type="ORF">J2T55_000424</name>
</gene>
<dbReference type="Gene3D" id="1.10.600.10">
    <property type="entry name" value="Farnesyl Diphosphate Synthase"/>
    <property type="match status" value="1"/>
</dbReference>
<dbReference type="EMBL" id="JANUCT010000002">
    <property type="protein sequence ID" value="MCS3902428.1"/>
    <property type="molecule type" value="Genomic_DNA"/>
</dbReference>
<organism evidence="1 2">
    <name type="scientific">Methylohalomonas lacus</name>
    <dbReference type="NCBI Taxonomy" id="398773"/>
    <lineage>
        <taxon>Bacteria</taxon>
        <taxon>Pseudomonadati</taxon>
        <taxon>Pseudomonadota</taxon>
        <taxon>Gammaproteobacteria</taxon>
        <taxon>Methylohalomonadales</taxon>
        <taxon>Methylohalomonadaceae</taxon>
        <taxon>Methylohalomonas</taxon>
    </lineage>
</organism>
<reference evidence="1" key="1">
    <citation type="submission" date="2022-08" db="EMBL/GenBank/DDBJ databases">
        <title>Genomic Encyclopedia of Type Strains, Phase III (KMG-III): the genomes of soil and plant-associated and newly described type strains.</title>
        <authorList>
            <person name="Whitman W."/>
        </authorList>
    </citation>
    <scope>NUCLEOTIDE SEQUENCE</scope>
    <source>
        <strain evidence="1">HMT 1</strain>
    </source>
</reference>
<dbReference type="Proteomes" id="UP001204445">
    <property type="component" value="Unassembled WGS sequence"/>
</dbReference>
<sequence>MPTAADNASGVDYFIAQAAPTGSALYYACLFSDPARRSALLAWHALEHELLKSLTDIQDPGVARLRLQWWAEEMQRVAAGHARHPLGQALQPAFGHGRPAMMEVIDAIARLQDAVSLPDRELASQLDADYQRHFAPLWRLSAQLGGVDSDAALDAAAELGQRHHELRALQALPQTLAQGLCRPLARADLAHAGLAETTDLTAPDWRNLLAQKFTQLRQRIEQLRLAYPAAAAPHFLHGLILARLDAALAGEIVRDGCHIGSRQYALTPIRRLWLAWRTRRALRRRLVTGDK</sequence>
<dbReference type="InterPro" id="IPR008949">
    <property type="entry name" value="Isoprenoid_synthase_dom_sf"/>
</dbReference>
<dbReference type="AlphaFoldDB" id="A0AAE3HL29"/>
<name>A0AAE3HL29_9GAMM</name>
<keyword evidence="2" id="KW-1185">Reference proteome</keyword>
<accession>A0AAE3HL29</accession>
<evidence type="ECO:0000313" key="2">
    <source>
        <dbReference type="Proteomes" id="UP001204445"/>
    </source>
</evidence>
<dbReference type="InterPro" id="IPR002060">
    <property type="entry name" value="Squ/phyt_synthse"/>
</dbReference>
<dbReference type="SUPFAM" id="SSF48576">
    <property type="entry name" value="Terpenoid synthases"/>
    <property type="match status" value="1"/>
</dbReference>
<dbReference type="GO" id="GO:0016740">
    <property type="term" value="F:transferase activity"/>
    <property type="evidence" value="ECO:0007669"/>
    <property type="project" value="UniProtKB-KW"/>
</dbReference>
<protein>
    <submittedName>
        <fullName evidence="1">Phytoene synthase</fullName>
        <ecNumber evidence="1">2.5.1.32</ecNumber>
    </submittedName>
</protein>
<evidence type="ECO:0000313" key="1">
    <source>
        <dbReference type="EMBL" id="MCS3902428.1"/>
    </source>
</evidence>
<dbReference type="RefSeq" id="WP_259053945.1">
    <property type="nucleotide sequence ID" value="NZ_JANUCT010000002.1"/>
</dbReference>
<dbReference type="EC" id="2.5.1.32" evidence="1"/>
<comment type="caution">
    <text evidence="1">The sequence shown here is derived from an EMBL/GenBank/DDBJ whole genome shotgun (WGS) entry which is preliminary data.</text>
</comment>